<organism evidence="2 3">
    <name type="scientific">Agitococcus lubricus</name>
    <dbReference type="NCBI Taxonomy" id="1077255"/>
    <lineage>
        <taxon>Bacteria</taxon>
        <taxon>Pseudomonadati</taxon>
        <taxon>Pseudomonadota</taxon>
        <taxon>Gammaproteobacteria</taxon>
        <taxon>Moraxellales</taxon>
        <taxon>Moraxellaceae</taxon>
        <taxon>Agitococcus</taxon>
    </lineage>
</organism>
<evidence type="ECO:0000313" key="2">
    <source>
        <dbReference type="EMBL" id="PTQ87968.1"/>
    </source>
</evidence>
<feature type="signal peptide" evidence="1">
    <location>
        <begin position="1"/>
        <end position="20"/>
    </location>
</feature>
<keyword evidence="1" id="KW-0732">Signal</keyword>
<sequence length="116" mass="12654">MLKIITTALLLSLGLSAANADGLYRDLKIKGLTYRAVGKAICYNTKISVNDEMVDASIQGQLQEVRGRDLHVLVNTIKAAENPPSVLVMDNVAFSSGEIVWTKNEGWFVCEGNRSL</sequence>
<evidence type="ECO:0000256" key="1">
    <source>
        <dbReference type="SAM" id="SignalP"/>
    </source>
</evidence>
<keyword evidence="3" id="KW-1185">Reference proteome</keyword>
<dbReference type="EMBL" id="QAON01000015">
    <property type="protein sequence ID" value="PTQ87968.1"/>
    <property type="molecule type" value="Genomic_DNA"/>
</dbReference>
<gene>
    <name evidence="2" type="ORF">C8N29_11553</name>
</gene>
<dbReference type="Proteomes" id="UP000244223">
    <property type="component" value="Unassembled WGS sequence"/>
</dbReference>
<dbReference type="RefSeq" id="WP_107866576.1">
    <property type="nucleotide sequence ID" value="NZ_QAON01000015.1"/>
</dbReference>
<name>A0A2T5IVP3_9GAMM</name>
<accession>A0A2T5IVP3</accession>
<reference evidence="2 3" key="1">
    <citation type="submission" date="2018-04" db="EMBL/GenBank/DDBJ databases">
        <title>Genomic Encyclopedia of Archaeal and Bacterial Type Strains, Phase II (KMG-II): from individual species to whole genera.</title>
        <authorList>
            <person name="Goeker M."/>
        </authorList>
    </citation>
    <scope>NUCLEOTIDE SEQUENCE [LARGE SCALE GENOMIC DNA]</scope>
    <source>
        <strain evidence="2 3">DSM 5822</strain>
    </source>
</reference>
<proteinExistence type="predicted"/>
<comment type="caution">
    <text evidence="2">The sequence shown here is derived from an EMBL/GenBank/DDBJ whole genome shotgun (WGS) entry which is preliminary data.</text>
</comment>
<evidence type="ECO:0000313" key="3">
    <source>
        <dbReference type="Proteomes" id="UP000244223"/>
    </source>
</evidence>
<feature type="chain" id="PRO_5015723037" evidence="1">
    <location>
        <begin position="21"/>
        <end position="116"/>
    </location>
</feature>
<dbReference type="AlphaFoldDB" id="A0A2T5IVP3"/>
<protein>
    <submittedName>
        <fullName evidence="2">Uncharacterized protein</fullName>
    </submittedName>
</protein>